<dbReference type="EMBL" id="HBIM01008807">
    <property type="protein sequence ID" value="CAE0409891.1"/>
    <property type="molecule type" value="Transcribed_RNA"/>
</dbReference>
<feature type="region of interest" description="Disordered" evidence="1">
    <location>
        <begin position="43"/>
        <end position="70"/>
    </location>
</feature>
<protein>
    <submittedName>
        <fullName evidence="4">Uncharacterized protein</fullName>
    </submittedName>
</protein>
<organism evidence="4">
    <name type="scientific">Amphora coffeiformis</name>
    <dbReference type="NCBI Taxonomy" id="265554"/>
    <lineage>
        <taxon>Eukaryota</taxon>
        <taxon>Sar</taxon>
        <taxon>Stramenopiles</taxon>
        <taxon>Ochrophyta</taxon>
        <taxon>Bacillariophyta</taxon>
        <taxon>Bacillariophyceae</taxon>
        <taxon>Bacillariophycidae</taxon>
        <taxon>Thalassiophysales</taxon>
        <taxon>Catenulaceae</taxon>
        <taxon>Amphora</taxon>
    </lineage>
</organism>
<dbReference type="EMBL" id="HBIM01008808">
    <property type="protein sequence ID" value="CAE0409892.1"/>
    <property type="molecule type" value="Transcribed_RNA"/>
</dbReference>
<feature type="compositionally biased region" description="Acidic residues" evidence="1">
    <location>
        <begin position="171"/>
        <end position="180"/>
    </location>
</feature>
<evidence type="ECO:0000256" key="2">
    <source>
        <dbReference type="SAM" id="SignalP"/>
    </source>
</evidence>
<feature type="compositionally biased region" description="Low complexity" evidence="1">
    <location>
        <begin position="43"/>
        <end position="55"/>
    </location>
</feature>
<evidence type="ECO:0000313" key="3">
    <source>
        <dbReference type="EMBL" id="CAE0409891.1"/>
    </source>
</evidence>
<name>A0A6S8JMS6_9STRA</name>
<sequence>MRFDLLRCEILLLVAVLCPVASFVVQSPTQPYRPLFVLTTSPQTFGSSSSPTSGSALYSAAGNEDDPENQEGANLAAELFKFAQDKGIDVSADDLEDDEEDDELEDDDDDEEEFNIPQGAINAFLGYDTGDVGEKLAGNVSLTDDQLYSEMKDRVLDTAGGFVELVGGAKDDDDDDDDGEGSLGFGEDRPRPYAAPETVPDSELTAGEVVIQVLDSLLHNDVPTPNKGVEIFFGYSSPGSQVQTEKGLTPAEYADFLKETEYKVLFEHKGVSIDKADYSFDGKKAFFTARLQVGDGPLDTVSVNFILSTTGVDDDACWLIDSMLIRPQSMRRRRRR</sequence>
<feature type="region of interest" description="Disordered" evidence="1">
    <location>
        <begin position="166"/>
        <end position="201"/>
    </location>
</feature>
<accession>A0A6S8JMS6</accession>
<feature type="chain" id="PRO_5036191432" evidence="2">
    <location>
        <begin position="23"/>
        <end position="336"/>
    </location>
</feature>
<feature type="compositionally biased region" description="Acidic residues" evidence="1">
    <location>
        <begin position="91"/>
        <end position="114"/>
    </location>
</feature>
<feature type="region of interest" description="Disordered" evidence="1">
    <location>
        <begin position="90"/>
        <end position="114"/>
    </location>
</feature>
<evidence type="ECO:0000256" key="1">
    <source>
        <dbReference type="SAM" id="MobiDB-lite"/>
    </source>
</evidence>
<feature type="signal peptide" evidence="2">
    <location>
        <begin position="1"/>
        <end position="22"/>
    </location>
</feature>
<reference evidence="4" key="1">
    <citation type="submission" date="2021-01" db="EMBL/GenBank/DDBJ databases">
        <authorList>
            <person name="Corre E."/>
            <person name="Pelletier E."/>
            <person name="Niang G."/>
            <person name="Scheremetjew M."/>
            <person name="Finn R."/>
            <person name="Kale V."/>
            <person name="Holt S."/>
            <person name="Cochrane G."/>
            <person name="Meng A."/>
            <person name="Brown T."/>
            <person name="Cohen L."/>
        </authorList>
    </citation>
    <scope>NUCLEOTIDE SEQUENCE</scope>
    <source>
        <strain evidence="4">CCMP127</strain>
    </source>
</reference>
<evidence type="ECO:0000313" key="4">
    <source>
        <dbReference type="EMBL" id="CAE0409892.1"/>
    </source>
</evidence>
<dbReference type="AlphaFoldDB" id="A0A6S8JMS6"/>
<keyword evidence="2" id="KW-0732">Signal</keyword>
<proteinExistence type="predicted"/>
<evidence type="ECO:0000313" key="5">
    <source>
        <dbReference type="EMBL" id="CAE0409893.1"/>
    </source>
</evidence>
<dbReference type="EMBL" id="HBIM01008809">
    <property type="protein sequence ID" value="CAE0409893.1"/>
    <property type="molecule type" value="Transcribed_RNA"/>
</dbReference>
<gene>
    <name evidence="3" type="ORF">ACOF00016_LOCUS7472</name>
    <name evidence="4" type="ORF">ACOF00016_LOCUS7473</name>
    <name evidence="5" type="ORF">ACOF00016_LOCUS7474</name>
</gene>